<feature type="compositionally biased region" description="Low complexity" evidence="1">
    <location>
        <begin position="1081"/>
        <end position="1090"/>
    </location>
</feature>
<dbReference type="RefSeq" id="WP_189979695.1">
    <property type="nucleotide sequence ID" value="NZ_BMUL01000011.1"/>
</dbReference>
<evidence type="ECO:0000313" key="3">
    <source>
        <dbReference type="EMBL" id="GHA94213.1"/>
    </source>
</evidence>
<dbReference type="Proteomes" id="UP000644020">
    <property type="component" value="Unassembled WGS sequence"/>
</dbReference>
<feature type="compositionally biased region" description="Low complexity" evidence="1">
    <location>
        <begin position="1207"/>
        <end position="1223"/>
    </location>
</feature>
<keyword evidence="2" id="KW-0812">Transmembrane</keyword>
<feature type="transmembrane region" description="Helical" evidence="2">
    <location>
        <begin position="736"/>
        <end position="756"/>
    </location>
</feature>
<feature type="transmembrane region" description="Helical" evidence="2">
    <location>
        <begin position="477"/>
        <end position="500"/>
    </location>
</feature>
<evidence type="ECO:0000313" key="4">
    <source>
        <dbReference type="Proteomes" id="UP000644020"/>
    </source>
</evidence>
<feature type="transmembrane region" description="Helical" evidence="2">
    <location>
        <begin position="561"/>
        <end position="580"/>
    </location>
</feature>
<reference evidence="3" key="2">
    <citation type="submission" date="2020-09" db="EMBL/GenBank/DDBJ databases">
        <authorList>
            <person name="Sun Q."/>
            <person name="Ohkuma M."/>
        </authorList>
    </citation>
    <scope>NUCLEOTIDE SEQUENCE</scope>
    <source>
        <strain evidence="3">JCM 4518</strain>
    </source>
</reference>
<dbReference type="EMBL" id="BMUL01000011">
    <property type="protein sequence ID" value="GHA94213.1"/>
    <property type="molecule type" value="Genomic_DNA"/>
</dbReference>
<feature type="region of interest" description="Disordered" evidence="1">
    <location>
        <begin position="385"/>
        <end position="406"/>
    </location>
</feature>
<keyword evidence="2" id="KW-1133">Transmembrane helix</keyword>
<feature type="compositionally biased region" description="Polar residues" evidence="1">
    <location>
        <begin position="1135"/>
        <end position="1144"/>
    </location>
</feature>
<organism evidence="3 4">
    <name type="scientific">Streptomyces termitum</name>
    <dbReference type="NCBI Taxonomy" id="67368"/>
    <lineage>
        <taxon>Bacteria</taxon>
        <taxon>Bacillati</taxon>
        <taxon>Actinomycetota</taxon>
        <taxon>Actinomycetes</taxon>
        <taxon>Kitasatosporales</taxon>
        <taxon>Streptomycetaceae</taxon>
        <taxon>Streptomyces</taxon>
    </lineage>
</organism>
<dbReference type="InterPro" id="IPR029044">
    <property type="entry name" value="Nucleotide-diphossugar_trans"/>
</dbReference>
<dbReference type="PANTHER" id="PTHR43685">
    <property type="entry name" value="GLYCOSYLTRANSFERASE"/>
    <property type="match status" value="1"/>
</dbReference>
<comment type="caution">
    <text evidence="3">The sequence shown here is derived from an EMBL/GenBank/DDBJ whole genome shotgun (WGS) entry which is preliminary data.</text>
</comment>
<reference evidence="3" key="1">
    <citation type="journal article" date="2014" name="Int. J. Syst. Evol. Microbiol.">
        <title>Complete genome sequence of Corynebacterium casei LMG S-19264T (=DSM 44701T), isolated from a smear-ripened cheese.</title>
        <authorList>
            <consortium name="US DOE Joint Genome Institute (JGI-PGF)"/>
            <person name="Walter F."/>
            <person name="Albersmeier A."/>
            <person name="Kalinowski J."/>
            <person name="Ruckert C."/>
        </authorList>
    </citation>
    <scope>NUCLEOTIDE SEQUENCE</scope>
    <source>
        <strain evidence="3">JCM 4518</strain>
    </source>
</reference>
<dbReference type="PANTHER" id="PTHR43685:SF3">
    <property type="entry name" value="SLR2126 PROTEIN"/>
    <property type="match status" value="1"/>
</dbReference>
<dbReference type="Pfam" id="PF13641">
    <property type="entry name" value="Glyco_tranf_2_3"/>
    <property type="match status" value="1"/>
</dbReference>
<sequence>MSSTPEFPRHVVTAVLVTHDGARWLPDALSGLLAQERPVQAAVAADTGSADESAQLAADALGADRVLHLARRTGFGAAVDEAARTAPLLGPEDLPYLKRPSGWDPVSRTWNDEAYDLPDLPHGEPVQWLWLLHDDCAPEPGALAELLRVADSDADAAVIGPKLRGWYDRKQLLEAGVSIARSGRRWTGLDRREQDQGQHDQIRSVLSVSTAGMLIRRDVFEELGGFDRRLPLMRDDVDLCWRAHAAGHRVLVAPDAVLRHAEASARERRSVDCVGRTAASPHRVDKAGAVYTLLANTRGAALPYVLLRLVVGTVLRTLGLLLGKAPGQAVDEIMGLLATLLRPEKILAARKRRKNPAVEASELRPLFPPPGATVRAAAEQLASHFGGDEADSGSRHGAVESGPGGDDADFLEIEQFARLKKIARRPGPVLFALLLLVSLAACRNLFAGGSLAGGVLLPAPDTVSDLWNRYADAWHALGTGGTQAAPPYLGVLAALSALFLGSTSTALTVLLVCSVPLAGCTAYFAARGLVGSRLLLAWGAVAYAFLPAATGALATGRLGTAVLAVLLPLLARAAVAAHGFNRPDRGSWRATWAYALLLTATTAFTPIVWPLAVLLGLGVLAVRRDDITAYGLRFLAATGTPMLVLAPWSLSLLTSPSGFLHEAGADLRTGTASALDLLAAGPGGPGTTGGLLLLGLVLAALAALLREERRLPVLVAWAAALAGLLFAALANGAGGTGWAGPATLVYGAALIAAGMVGAEGGRTRVAAHGFGWRQPVAALIALACAVGPAVAAAGWMIGGADGPLTRRDPVQVPAFVAEESGQEDQPRTLVLAGASAGEVDYTLVRGSGARLGDAELTAGADPDPRLDSVVAKLVAGSGADQTEELSGFAIRYVLVKDGAPRQMSRVLDTTPGLSRLSQLDGAALWRVDREIARVMIVPPTAKDAAPAGADAAKAVLVPSGPVEAHTEIPAGPAGRVLRLADRADEGWTATLDGTALTPTTVGGWAQGFELPAEGGRLDLTHDEPFTHTVWIWTQLGLALLLVVLALPGRRREIDDDLPEEEAVLPAQADGDGRRARRLRAAAEAEAAAETLPDDPEDPPHPAGPAPVPASVPGQQTAEPDAWDTTGQDPAHAQQAYGQDYSQEYGQEYAADPYQQQAYAYPQQGYDQGYGPQDGYGAAQGYDPQGYPAQGYDPAQGHDPQAYDPQNPQAYDPYAGYGYGYPQGHETEQRPDGSSNQ</sequence>
<dbReference type="Gene3D" id="3.90.550.10">
    <property type="entry name" value="Spore Coat Polysaccharide Biosynthesis Protein SpsA, Chain A"/>
    <property type="match status" value="1"/>
</dbReference>
<keyword evidence="4" id="KW-1185">Reference proteome</keyword>
<feature type="transmembrane region" description="Helical" evidence="2">
    <location>
        <begin position="711"/>
        <end position="730"/>
    </location>
</feature>
<proteinExistence type="predicted"/>
<name>A0A918T7C7_9ACTN</name>
<gene>
    <name evidence="3" type="ORF">GCM10010305_42180</name>
</gene>
<feature type="compositionally biased region" description="Pro residues" evidence="1">
    <location>
        <begin position="1100"/>
        <end position="1109"/>
    </location>
</feature>
<keyword evidence="2" id="KW-0472">Membrane</keyword>
<evidence type="ECO:0000256" key="2">
    <source>
        <dbReference type="SAM" id="Phobius"/>
    </source>
</evidence>
<dbReference type="InterPro" id="IPR050834">
    <property type="entry name" value="Glycosyltransf_2"/>
</dbReference>
<dbReference type="AlphaFoldDB" id="A0A918T7C7"/>
<protein>
    <submittedName>
        <fullName evidence="3">Integral membrane regulatory protein</fullName>
    </submittedName>
</protein>
<dbReference type="SUPFAM" id="SSF53448">
    <property type="entry name" value="Nucleotide-diphospho-sugar transferases"/>
    <property type="match status" value="1"/>
</dbReference>
<feature type="region of interest" description="Disordered" evidence="1">
    <location>
        <begin position="1062"/>
        <end position="1236"/>
    </location>
</feature>
<feature type="compositionally biased region" description="Low complexity" evidence="1">
    <location>
        <begin position="1148"/>
        <end position="1181"/>
    </location>
</feature>
<feature type="transmembrane region" description="Helical" evidence="2">
    <location>
        <begin position="507"/>
        <end position="529"/>
    </location>
</feature>
<feature type="transmembrane region" description="Helical" evidence="2">
    <location>
        <begin position="592"/>
        <end position="620"/>
    </location>
</feature>
<evidence type="ECO:0000256" key="1">
    <source>
        <dbReference type="SAM" id="MobiDB-lite"/>
    </source>
</evidence>
<feature type="transmembrane region" description="Helical" evidence="2">
    <location>
        <begin position="535"/>
        <end position="554"/>
    </location>
</feature>
<feature type="transmembrane region" description="Helical" evidence="2">
    <location>
        <begin position="632"/>
        <end position="650"/>
    </location>
</feature>
<feature type="transmembrane region" description="Helical" evidence="2">
    <location>
        <begin position="776"/>
        <end position="797"/>
    </location>
</feature>
<accession>A0A918T7C7</accession>
<feature type="transmembrane region" description="Helical" evidence="2">
    <location>
        <begin position="686"/>
        <end position="704"/>
    </location>
</feature>